<dbReference type="AlphaFoldDB" id="W8BLP9"/>
<name>W8BLP9_CERCA</name>
<feature type="region of interest" description="Disordered" evidence="1">
    <location>
        <begin position="1"/>
        <end position="113"/>
    </location>
</feature>
<sequence length="224" mass="26634">MNMDRRSRSISPGTRRHRNGGNMAGGGGSRRDYRRYSRSRSRSRSRERSRDQNIRRRNSRSRSRDHIGPHRRGGSGEKDLYRDLIFDDYQDDKNYNGRGHRTRGGGDDDYNDERERFWNERGRDKGRDYDRERERDRDYERDRDGRDNRHGRHGRRYDNDRDSDDSDESFQKHLNNKTPSNTIIVLGLQSHITEADLMSILIQQGMTASIRLIRKRPTGGFKFI</sequence>
<dbReference type="EMBL" id="GAMC01015979">
    <property type="protein sequence ID" value="JAB90576.1"/>
    <property type="molecule type" value="mRNA"/>
</dbReference>
<dbReference type="GO" id="GO:0003676">
    <property type="term" value="F:nucleic acid binding"/>
    <property type="evidence" value="ECO:0007669"/>
    <property type="project" value="InterPro"/>
</dbReference>
<dbReference type="SUPFAM" id="SSF54928">
    <property type="entry name" value="RNA-binding domain, RBD"/>
    <property type="match status" value="1"/>
</dbReference>
<organism evidence="2">
    <name type="scientific">Ceratitis capitata</name>
    <name type="common">Mediterranean fruit fly</name>
    <name type="synonym">Tephritis capitata</name>
    <dbReference type="NCBI Taxonomy" id="7213"/>
    <lineage>
        <taxon>Eukaryota</taxon>
        <taxon>Metazoa</taxon>
        <taxon>Ecdysozoa</taxon>
        <taxon>Arthropoda</taxon>
        <taxon>Hexapoda</taxon>
        <taxon>Insecta</taxon>
        <taxon>Pterygota</taxon>
        <taxon>Neoptera</taxon>
        <taxon>Endopterygota</taxon>
        <taxon>Diptera</taxon>
        <taxon>Brachycera</taxon>
        <taxon>Muscomorpha</taxon>
        <taxon>Tephritoidea</taxon>
        <taxon>Tephritidae</taxon>
        <taxon>Ceratitis</taxon>
        <taxon>Ceratitis</taxon>
    </lineage>
</organism>
<evidence type="ECO:0000313" key="2">
    <source>
        <dbReference type="EMBL" id="JAB90574.1"/>
    </source>
</evidence>
<proteinExistence type="evidence at transcript level"/>
<evidence type="ECO:0000256" key="1">
    <source>
        <dbReference type="SAM" id="MobiDB-lite"/>
    </source>
</evidence>
<dbReference type="OrthoDB" id="29221at2759"/>
<reference evidence="2" key="2">
    <citation type="journal article" date="2014" name="BMC Genomics">
        <title>A genomic perspective to assessing quality of mass-reared SIT flies used in Mediterranean fruit fly (Ceratitis capitata) eradication in California.</title>
        <authorList>
            <person name="Calla B."/>
            <person name="Hall B."/>
            <person name="Hou S."/>
            <person name="Geib S.M."/>
        </authorList>
    </citation>
    <scope>NUCLEOTIDE SEQUENCE</scope>
</reference>
<dbReference type="EMBL" id="GAMC01015976">
    <property type="protein sequence ID" value="JAB90579.1"/>
    <property type="molecule type" value="mRNA"/>
</dbReference>
<evidence type="ECO:0008006" key="3">
    <source>
        <dbReference type="Google" id="ProtNLM"/>
    </source>
</evidence>
<feature type="compositionally biased region" description="Basic and acidic residues" evidence="1">
    <location>
        <begin position="62"/>
        <end position="95"/>
    </location>
</feature>
<dbReference type="InterPro" id="IPR012677">
    <property type="entry name" value="Nucleotide-bd_a/b_plait_sf"/>
</dbReference>
<dbReference type="Gene3D" id="3.30.70.330">
    <property type="match status" value="1"/>
</dbReference>
<protein>
    <recommendedName>
        <fullName evidence="3">RNA-binding protein 5</fullName>
    </recommendedName>
</protein>
<dbReference type="InterPro" id="IPR035979">
    <property type="entry name" value="RBD_domain_sf"/>
</dbReference>
<reference evidence="2" key="1">
    <citation type="submission" date="2013-07" db="EMBL/GenBank/DDBJ databases">
        <authorList>
            <person name="Geib S."/>
        </authorList>
    </citation>
    <scope>NUCLEOTIDE SEQUENCE</scope>
</reference>
<feature type="region of interest" description="Disordered" evidence="1">
    <location>
        <begin position="126"/>
        <end position="175"/>
    </location>
</feature>
<feature type="compositionally biased region" description="Basic and acidic residues" evidence="1">
    <location>
        <begin position="126"/>
        <end position="148"/>
    </location>
</feature>
<feature type="compositionally biased region" description="Basic and acidic residues" evidence="1">
    <location>
        <begin position="44"/>
        <end position="54"/>
    </location>
</feature>
<dbReference type="EMBL" id="GAMC01015981">
    <property type="protein sequence ID" value="JAB90574.1"/>
    <property type="molecule type" value="mRNA"/>
</dbReference>
<accession>W8BLP9</accession>